<evidence type="ECO:0000313" key="15">
    <source>
        <dbReference type="EMBL" id="PSN72989.1"/>
    </source>
</evidence>
<dbReference type="GO" id="GO:0000324">
    <property type="term" value="C:fungal-type vacuole"/>
    <property type="evidence" value="ECO:0007669"/>
    <property type="project" value="TreeGrafter"/>
</dbReference>
<feature type="compositionally biased region" description="Acidic residues" evidence="12">
    <location>
        <begin position="675"/>
        <end position="701"/>
    </location>
</feature>
<feature type="compositionally biased region" description="Basic residues" evidence="12">
    <location>
        <begin position="612"/>
        <end position="631"/>
    </location>
</feature>
<keyword evidence="7" id="KW-0378">Hydrolase</keyword>
<reference evidence="15 16" key="1">
    <citation type="journal article" date="2018" name="Front. Microbiol.">
        <title>Genome-Wide Analysis of Corynespora cassiicola Leaf Fall Disease Putative Effectors.</title>
        <authorList>
            <person name="Lopez D."/>
            <person name="Ribeiro S."/>
            <person name="Label P."/>
            <person name="Fumanal B."/>
            <person name="Venisse J.S."/>
            <person name="Kohler A."/>
            <person name="de Oliveira R.R."/>
            <person name="Labutti K."/>
            <person name="Lipzen A."/>
            <person name="Lail K."/>
            <person name="Bauer D."/>
            <person name="Ohm R.A."/>
            <person name="Barry K.W."/>
            <person name="Spatafora J."/>
            <person name="Grigoriev I.V."/>
            <person name="Martin F.M."/>
            <person name="Pujade-Renaud V."/>
        </authorList>
    </citation>
    <scope>NUCLEOTIDE SEQUENCE [LARGE SCALE GENOMIC DNA]</scope>
    <source>
        <strain evidence="15 16">Philippines</strain>
    </source>
</reference>
<dbReference type="GO" id="GO:0005774">
    <property type="term" value="C:vacuolar membrane"/>
    <property type="evidence" value="ECO:0007669"/>
    <property type="project" value="UniProtKB-SubCell"/>
</dbReference>
<dbReference type="Pfam" id="PF00149">
    <property type="entry name" value="Metallophos"/>
    <property type="match status" value="1"/>
</dbReference>
<keyword evidence="13" id="KW-0732">Signal</keyword>
<keyword evidence="8" id="KW-0735">Signal-anchor</keyword>
<dbReference type="GO" id="GO:0004309">
    <property type="term" value="F:exopolyphosphatase activity"/>
    <property type="evidence" value="ECO:0007669"/>
    <property type="project" value="TreeGrafter"/>
</dbReference>
<dbReference type="Proteomes" id="UP000240883">
    <property type="component" value="Unassembled WGS sequence"/>
</dbReference>
<dbReference type="InterPro" id="IPR004843">
    <property type="entry name" value="Calcineurin-like_PHP"/>
</dbReference>
<evidence type="ECO:0000313" key="16">
    <source>
        <dbReference type="Proteomes" id="UP000240883"/>
    </source>
</evidence>
<comment type="subcellular location">
    <subcellularLocation>
        <location evidence="1">Vacuole membrane</location>
        <topology evidence="1">Single-pass type II membrane protein</topology>
    </subcellularLocation>
</comment>
<dbReference type="EC" id="3.6.1.10" evidence="3"/>
<feature type="region of interest" description="Disordered" evidence="12">
    <location>
        <begin position="21"/>
        <end position="43"/>
    </location>
</feature>
<dbReference type="GO" id="GO:0008081">
    <property type="term" value="F:phosphoric diester hydrolase activity"/>
    <property type="evidence" value="ECO:0007669"/>
    <property type="project" value="TreeGrafter"/>
</dbReference>
<evidence type="ECO:0000256" key="1">
    <source>
        <dbReference type="ARBA" id="ARBA00004576"/>
    </source>
</evidence>
<feature type="region of interest" description="Disordered" evidence="12">
    <location>
        <begin position="520"/>
        <end position="550"/>
    </location>
</feature>
<dbReference type="PIRSF" id="PIRSF027093">
    <property type="entry name" value="EndopolyPtase_N1"/>
    <property type="match status" value="1"/>
</dbReference>
<feature type="domain" description="Calcineurin-like phosphoesterase" evidence="14">
    <location>
        <begin position="50"/>
        <end position="302"/>
    </location>
</feature>
<dbReference type="OrthoDB" id="348678at2759"/>
<evidence type="ECO:0000256" key="9">
    <source>
        <dbReference type="ARBA" id="ARBA00022989"/>
    </source>
</evidence>
<evidence type="ECO:0000256" key="6">
    <source>
        <dbReference type="ARBA" id="ARBA00022692"/>
    </source>
</evidence>
<evidence type="ECO:0000256" key="8">
    <source>
        <dbReference type="ARBA" id="ARBA00022968"/>
    </source>
</evidence>
<keyword evidence="16" id="KW-1185">Reference proteome</keyword>
<sequence length="773" mass="87507">MLKPRDALIWGLCALPGACRAAPQSGAGTGTPASGVESREGHSGRRLQGRFLHITDFHPDPFYKTYAATSSDAACHRKRGPAGVYGAETSGCDSPYSLVNETFKWIDEHIKDKVDFVVWTGDSARHDNDEKIPRTQKQIIKQNEFVVSKFAQVFGNQGSGHDSTSDYIVPIVPTFGNNDIMPHNIFLAGPNKWTMKYLDIWRDFIPEAQRHQFQQGGWFYKEVIPGKLAVISLNTMYFFDSNSGVDGCADKKEPGYEHMEWLRIQLQLMREQGLKAILIGHVPPARVDSKESWDETCWQKFTLWERQYRDVIVTSLFGHMNIDHFMLQDFKQLKKSTKKGRMASASSFKTSADGDVALYEDGEVTLASASDYLLDLGAAWAKLPVPPKSKGKSLSEPEDIDDDEQETSVWQRLVHMFSSSNKGTDGGKSGKSGKSDKKKYLDKIGGKYAERYSVSLVSPSVVPNYFPTLRIFEYDITGLEGIGVPAQNVSQYLDGNSVSDHQFSDDESYQREVNAIIKTKQKKKEKELKKRKKYKFKIPEGPSKSSPPGPAYSVQPLSLLGYVQYFANLTRINNDFVDPKLRSISVNENSPRTIFGLEIDEDGNVESNKWKEGKHRKHQGKKPRPKPHPKKFNFEIEYDTRSDKRWKLKDLTVRSYVDLARRIGHDRAGKKAALSEEDYELSESEDDEDHEDLTSDLEDELDSQKKGKKKKGKKKHGKKHHKHNQNGPWYTFVRRAFVSTMDAQDIEEMFGFGFGVEEGPHGGSAQEQEVLEL</sequence>
<evidence type="ECO:0000256" key="10">
    <source>
        <dbReference type="ARBA" id="ARBA00023136"/>
    </source>
</evidence>
<evidence type="ECO:0000256" key="2">
    <source>
        <dbReference type="ARBA" id="ARBA00010399"/>
    </source>
</evidence>
<evidence type="ECO:0000256" key="3">
    <source>
        <dbReference type="ARBA" id="ARBA00012459"/>
    </source>
</evidence>
<keyword evidence="11" id="KW-0325">Glycoprotein</keyword>
<feature type="region of interest" description="Disordered" evidence="12">
    <location>
        <begin position="606"/>
        <end position="635"/>
    </location>
</feature>
<keyword evidence="6" id="KW-0812">Transmembrane</keyword>
<protein>
    <recommendedName>
        <fullName evidence="4">Endopolyphosphatase</fullName>
        <ecNumber evidence="3">3.6.1.10</ecNumber>
    </recommendedName>
</protein>
<feature type="region of interest" description="Disordered" evidence="12">
    <location>
        <begin position="418"/>
        <end position="438"/>
    </location>
</feature>
<dbReference type="FunFam" id="3.60.21.10:FF:000082">
    <property type="entry name" value="Endopolyphosphatase"/>
    <property type="match status" value="1"/>
</dbReference>
<dbReference type="PANTHER" id="PTHR10340">
    <property type="entry name" value="SPHINGOMYELIN PHOSPHODIESTERASE"/>
    <property type="match status" value="1"/>
</dbReference>
<dbReference type="GO" id="GO:0006798">
    <property type="term" value="P:polyphosphate catabolic process"/>
    <property type="evidence" value="ECO:0007669"/>
    <property type="project" value="TreeGrafter"/>
</dbReference>
<comment type="similarity">
    <text evidence="2">Belongs to the endopolyphosphatase PPN1 family.</text>
</comment>
<evidence type="ECO:0000256" key="13">
    <source>
        <dbReference type="SAM" id="SignalP"/>
    </source>
</evidence>
<dbReference type="CDD" id="cd00842">
    <property type="entry name" value="MPP_ASMase"/>
    <property type="match status" value="1"/>
</dbReference>
<evidence type="ECO:0000256" key="5">
    <source>
        <dbReference type="ARBA" id="ARBA00022554"/>
    </source>
</evidence>
<gene>
    <name evidence="15" type="ORF">BS50DRAFT_606800</name>
</gene>
<dbReference type="GO" id="GO:0000298">
    <property type="term" value="F:endopolyphosphatase activity"/>
    <property type="evidence" value="ECO:0007669"/>
    <property type="project" value="UniProtKB-EC"/>
</dbReference>
<feature type="compositionally biased region" description="Basic residues" evidence="12">
    <location>
        <begin position="520"/>
        <end position="536"/>
    </location>
</feature>
<dbReference type="InterPro" id="IPR041805">
    <property type="entry name" value="ASMase/PPN1_MPP"/>
</dbReference>
<dbReference type="Gene3D" id="3.60.21.10">
    <property type="match status" value="1"/>
</dbReference>
<organism evidence="15 16">
    <name type="scientific">Corynespora cassiicola Philippines</name>
    <dbReference type="NCBI Taxonomy" id="1448308"/>
    <lineage>
        <taxon>Eukaryota</taxon>
        <taxon>Fungi</taxon>
        <taxon>Dikarya</taxon>
        <taxon>Ascomycota</taxon>
        <taxon>Pezizomycotina</taxon>
        <taxon>Dothideomycetes</taxon>
        <taxon>Pleosporomycetidae</taxon>
        <taxon>Pleosporales</taxon>
        <taxon>Corynesporascaceae</taxon>
        <taxon>Corynespora</taxon>
    </lineage>
</organism>
<dbReference type="EMBL" id="KZ678129">
    <property type="protein sequence ID" value="PSN72989.1"/>
    <property type="molecule type" value="Genomic_DNA"/>
</dbReference>
<dbReference type="AlphaFoldDB" id="A0A2T2P5S7"/>
<feature type="compositionally biased region" description="Basic residues" evidence="12">
    <location>
        <begin position="706"/>
        <end position="724"/>
    </location>
</feature>
<feature type="signal peptide" evidence="13">
    <location>
        <begin position="1"/>
        <end position="21"/>
    </location>
</feature>
<keyword evidence="9" id="KW-1133">Transmembrane helix</keyword>
<evidence type="ECO:0000256" key="11">
    <source>
        <dbReference type="ARBA" id="ARBA00023180"/>
    </source>
</evidence>
<keyword evidence="5" id="KW-0926">Vacuole</keyword>
<dbReference type="STRING" id="1448308.A0A2T2P5S7"/>
<keyword evidence="10" id="KW-0472">Membrane</keyword>
<evidence type="ECO:0000256" key="4">
    <source>
        <dbReference type="ARBA" id="ARBA00014458"/>
    </source>
</evidence>
<dbReference type="InterPro" id="IPR012358">
    <property type="entry name" value="EndopolyPtase_N1"/>
</dbReference>
<feature type="region of interest" description="Disordered" evidence="12">
    <location>
        <begin position="667"/>
        <end position="727"/>
    </location>
</feature>
<evidence type="ECO:0000256" key="7">
    <source>
        <dbReference type="ARBA" id="ARBA00022801"/>
    </source>
</evidence>
<dbReference type="InterPro" id="IPR029052">
    <property type="entry name" value="Metallo-depent_PP-like"/>
</dbReference>
<proteinExistence type="inferred from homology"/>
<evidence type="ECO:0000259" key="14">
    <source>
        <dbReference type="Pfam" id="PF00149"/>
    </source>
</evidence>
<name>A0A2T2P5S7_CORCC</name>
<dbReference type="SUPFAM" id="SSF56300">
    <property type="entry name" value="Metallo-dependent phosphatases"/>
    <property type="match status" value="1"/>
</dbReference>
<evidence type="ECO:0000256" key="12">
    <source>
        <dbReference type="SAM" id="MobiDB-lite"/>
    </source>
</evidence>
<dbReference type="PANTHER" id="PTHR10340:SF55">
    <property type="entry name" value="ENDOPOLYPHOSPHATASE"/>
    <property type="match status" value="1"/>
</dbReference>
<feature type="chain" id="PRO_5015722036" description="Endopolyphosphatase" evidence="13">
    <location>
        <begin position="22"/>
        <end position="773"/>
    </location>
</feature>
<accession>A0A2T2P5S7</accession>